<keyword evidence="3" id="KW-1185">Reference proteome</keyword>
<name>A0A5C5YB79_9PLAN</name>
<organism evidence="2 3">
    <name type="scientific">Crateriforma conspicua</name>
    <dbReference type="NCBI Taxonomy" id="2527996"/>
    <lineage>
        <taxon>Bacteria</taxon>
        <taxon>Pseudomonadati</taxon>
        <taxon>Planctomycetota</taxon>
        <taxon>Planctomycetia</taxon>
        <taxon>Planctomycetales</taxon>
        <taxon>Planctomycetaceae</taxon>
        <taxon>Crateriforma</taxon>
    </lineage>
</organism>
<dbReference type="GO" id="GO:0016779">
    <property type="term" value="F:nucleotidyltransferase activity"/>
    <property type="evidence" value="ECO:0007669"/>
    <property type="project" value="UniProtKB-KW"/>
</dbReference>
<accession>A0A5C5YB79</accession>
<proteinExistence type="predicted"/>
<dbReference type="EMBL" id="SJPL01000001">
    <property type="protein sequence ID" value="TWT72198.1"/>
    <property type="molecule type" value="Genomic_DNA"/>
</dbReference>
<dbReference type="Gene3D" id="3.40.250.10">
    <property type="entry name" value="Rhodanese-like domain"/>
    <property type="match status" value="1"/>
</dbReference>
<reference evidence="2 3" key="1">
    <citation type="submission" date="2019-02" db="EMBL/GenBank/DDBJ databases">
        <title>Deep-cultivation of Planctomycetes and their phenomic and genomic characterization uncovers novel biology.</title>
        <authorList>
            <person name="Wiegand S."/>
            <person name="Jogler M."/>
            <person name="Boedeker C."/>
            <person name="Pinto D."/>
            <person name="Vollmers J."/>
            <person name="Rivas-Marin E."/>
            <person name="Kohn T."/>
            <person name="Peeters S.H."/>
            <person name="Heuer A."/>
            <person name="Rast P."/>
            <person name="Oberbeckmann S."/>
            <person name="Bunk B."/>
            <person name="Jeske O."/>
            <person name="Meyerdierks A."/>
            <person name="Storesund J.E."/>
            <person name="Kallscheuer N."/>
            <person name="Luecker S."/>
            <person name="Lage O.M."/>
            <person name="Pohl T."/>
            <person name="Merkel B.J."/>
            <person name="Hornburger P."/>
            <person name="Mueller R.-W."/>
            <person name="Bruemmer F."/>
            <person name="Labrenz M."/>
            <person name="Spormann A.M."/>
            <person name="Op Den Camp H."/>
            <person name="Overmann J."/>
            <person name="Amann R."/>
            <person name="Jetten M.S.M."/>
            <person name="Mascher T."/>
            <person name="Medema M.H."/>
            <person name="Devos D.P."/>
            <person name="Kaster A.-K."/>
            <person name="Ovreas L."/>
            <person name="Rohde M."/>
            <person name="Galperin M.Y."/>
            <person name="Jogler C."/>
        </authorList>
    </citation>
    <scope>NUCLEOTIDE SEQUENCE [LARGE SCALE GENOMIC DNA]</scope>
    <source>
        <strain evidence="2 3">Pan14r</strain>
    </source>
</reference>
<dbReference type="Proteomes" id="UP000317238">
    <property type="component" value="Unassembled WGS sequence"/>
</dbReference>
<dbReference type="InterPro" id="IPR001763">
    <property type="entry name" value="Rhodanese-like_dom"/>
</dbReference>
<dbReference type="InterPro" id="IPR036873">
    <property type="entry name" value="Rhodanese-like_dom_sf"/>
</dbReference>
<dbReference type="SMART" id="SM00450">
    <property type="entry name" value="RHOD"/>
    <property type="match status" value="1"/>
</dbReference>
<evidence type="ECO:0000313" key="3">
    <source>
        <dbReference type="Proteomes" id="UP000317238"/>
    </source>
</evidence>
<keyword evidence="2" id="KW-0548">Nucleotidyltransferase</keyword>
<dbReference type="AlphaFoldDB" id="A0A5C5YB79"/>
<gene>
    <name evidence="2" type="primary">moeZ_2</name>
    <name evidence="2" type="ORF">Pan14r_45160</name>
</gene>
<protein>
    <submittedName>
        <fullName evidence="2">Putative adenylyltransferase/sulfurtransferase MoeZ</fullName>
    </submittedName>
</protein>
<dbReference type="PANTHER" id="PTHR43031:SF17">
    <property type="entry name" value="SULFURTRANSFERASE YTWF-RELATED"/>
    <property type="match status" value="1"/>
</dbReference>
<sequence length="89" mass="10150">MVLIDVREQDEFELARIQGAKLIPLSEFPSRIGELEPFRDRPIIVYCHHGVRSLHAVFALRHSGFLNSSSMSGGIDLWSQQIDAEVPRY</sequence>
<keyword evidence="2" id="KW-0808">Transferase</keyword>
<dbReference type="SUPFAM" id="SSF52821">
    <property type="entry name" value="Rhodanese/Cell cycle control phosphatase"/>
    <property type="match status" value="1"/>
</dbReference>
<dbReference type="Pfam" id="PF00581">
    <property type="entry name" value="Rhodanese"/>
    <property type="match status" value="1"/>
</dbReference>
<evidence type="ECO:0000259" key="1">
    <source>
        <dbReference type="PROSITE" id="PS50206"/>
    </source>
</evidence>
<feature type="domain" description="Rhodanese" evidence="1">
    <location>
        <begin position="2"/>
        <end position="87"/>
    </location>
</feature>
<evidence type="ECO:0000313" key="2">
    <source>
        <dbReference type="EMBL" id="TWT72198.1"/>
    </source>
</evidence>
<comment type="caution">
    <text evidence="2">The sequence shown here is derived from an EMBL/GenBank/DDBJ whole genome shotgun (WGS) entry which is preliminary data.</text>
</comment>
<dbReference type="PANTHER" id="PTHR43031">
    <property type="entry name" value="FAD-DEPENDENT OXIDOREDUCTASE"/>
    <property type="match status" value="1"/>
</dbReference>
<dbReference type="InterPro" id="IPR050229">
    <property type="entry name" value="GlpE_sulfurtransferase"/>
</dbReference>
<dbReference type="PROSITE" id="PS50206">
    <property type="entry name" value="RHODANESE_3"/>
    <property type="match status" value="1"/>
</dbReference>